<proteinExistence type="predicted"/>
<organism evidence="1 2">
    <name type="scientific">Citrus clementina</name>
    <name type="common">Clementine</name>
    <name type="synonym">Citrus deliciosa x Citrus sinensis</name>
    <dbReference type="NCBI Taxonomy" id="85681"/>
    <lineage>
        <taxon>Eukaryota</taxon>
        <taxon>Viridiplantae</taxon>
        <taxon>Streptophyta</taxon>
        <taxon>Embryophyta</taxon>
        <taxon>Tracheophyta</taxon>
        <taxon>Spermatophyta</taxon>
        <taxon>Magnoliopsida</taxon>
        <taxon>eudicotyledons</taxon>
        <taxon>Gunneridae</taxon>
        <taxon>Pentapetalae</taxon>
        <taxon>rosids</taxon>
        <taxon>malvids</taxon>
        <taxon>Sapindales</taxon>
        <taxon>Rutaceae</taxon>
        <taxon>Aurantioideae</taxon>
        <taxon>Citrus</taxon>
    </lineage>
</organism>
<sequence length="92" mass="10839">MESNLYHVKSKHISCFRCFPVTEVDNVNMTKMIIFHCQRHPLTGSILSTSSNLTTILDKHTNRYYCLQKTDLETYLDNADHSCYILLKYMMK</sequence>
<gene>
    <name evidence="1" type="ORF">CICLE_v10023061mg</name>
</gene>
<keyword evidence="2" id="KW-1185">Reference proteome</keyword>
<dbReference type="Proteomes" id="UP000030687">
    <property type="component" value="Unassembled WGS sequence"/>
</dbReference>
<dbReference type="Gramene" id="ESR56382">
    <property type="protein sequence ID" value="ESR56382"/>
    <property type="gene ID" value="CICLE_v10023061mg"/>
</dbReference>
<dbReference type="EMBL" id="KI536661">
    <property type="protein sequence ID" value="ESR56382.1"/>
    <property type="molecule type" value="Genomic_DNA"/>
</dbReference>
<dbReference type="AlphaFoldDB" id="V4TSF6"/>
<name>V4TSF6_CITCL</name>
<evidence type="ECO:0000313" key="1">
    <source>
        <dbReference type="EMBL" id="ESR56382.1"/>
    </source>
</evidence>
<reference evidence="1 2" key="1">
    <citation type="submission" date="2013-10" db="EMBL/GenBank/DDBJ databases">
        <authorList>
            <consortium name="International Citrus Genome Consortium"/>
            <person name="Jenkins J."/>
            <person name="Schmutz J."/>
            <person name="Prochnik S."/>
            <person name="Rokhsar D."/>
            <person name="Gmitter F."/>
            <person name="Ollitrault P."/>
            <person name="Machado M."/>
            <person name="Talon M."/>
            <person name="Wincker P."/>
            <person name="Jaillon O."/>
            <person name="Morgante M."/>
        </authorList>
    </citation>
    <scope>NUCLEOTIDE SEQUENCE</scope>
    <source>
        <strain evidence="2">cv. Clemenules</strain>
    </source>
</reference>
<accession>V4TSF6</accession>
<evidence type="ECO:0000313" key="2">
    <source>
        <dbReference type="Proteomes" id="UP000030687"/>
    </source>
</evidence>
<protein>
    <submittedName>
        <fullName evidence="1">Uncharacterized protein</fullName>
    </submittedName>
</protein>
<dbReference type="KEGG" id="cic:CICLE_v10023061mg"/>
<dbReference type="InParanoid" id="V4TSF6"/>